<evidence type="ECO:0000259" key="3">
    <source>
        <dbReference type="PROSITE" id="PS50977"/>
    </source>
</evidence>
<dbReference type="AlphaFoldDB" id="A0A976RSN6"/>
<dbReference type="InterPro" id="IPR039532">
    <property type="entry name" value="TetR_C_Firmicutes"/>
</dbReference>
<proteinExistence type="predicted"/>
<dbReference type="SUPFAM" id="SSF46689">
    <property type="entry name" value="Homeodomain-like"/>
    <property type="match status" value="1"/>
</dbReference>
<dbReference type="EMBL" id="CP093361">
    <property type="protein sequence ID" value="UQS87112.1"/>
    <property type="molecule type" value="Genomic_DNA"/>
</dbReference>
<dbReference type="InterPro" id="IPR001647">
    <property type="entry name" value="HTH_TetR"/>
</dbReference>
<dbReference type="PROSITE" id="PS50977">
    <property type="entry name" value="HTH_TETR_2"/>
    <property type="match status" value="1"/>
</dbReference>
<dbReference type="PANTHER" id="PTHR43479:SF11">
    <property type="entry name" value="ACREF_ENVCD OPERON REPRESSOR-RELATED"/>
    <property type="match status" value="1"/>
</dbReference>
<evidence type="ECO:0000256" key="2">
    <source>
        <dbReference type="PROSITE-ProRule" id="PRU00335"/>
    </source>
</evidence>
<feature type="DNA-binding region" description="H-T-H motif" evidence="2">
    <location>
        <begin position="33"/>
        <end position="52"/>
    </location>
</feature>
<dbReference type="RefSeq" id="WP_260116912.1">
    <property type="nucleotide sequence ID" value="NZ_CP093361.1"/>
</dbReference>
<dbReference type="PANTHER" id="PTHR43479">
    <property type="entry name" value="ACREF/ENVCD OPERON REPRESSOR-RELATED"/>
    <property type="match status" value="1"/>
</dbReference>
<gene>
    <name evidence="4" type="ORF">MOO44_02825</name>
</gene>
<evidence type="ECO:0000256" key="1">
    <source>
        <dbReference type="ARBA" id="ARBA00023125"/>
    </source>
</evidence>
<dbReference type="Pfam" id="PF00440">
    <property type="entry name" value="TetR_N"/>
    <property type="match status" value="1"/>
</dbReference>
<dbReference type="Proteomes" id="UP000831181">
    <property type="component" value="Chromosome"/>
</dbReference>
<name>A0A976RSN6_9LACO</name>
<evidence type="ECO:0000313" key="5">
    <source>
        <dbReference type="Proteomes" id="UP000831181"/>
    </source>
</evidence>
<dbReference type="Pfam" id="PF14278">
    <property type="entry name" value="TetR_C_8"/>
    <property type="match status" value="1"/>
</dbReference>
<dbReference type="InterPro" id="IPR050624">
    <property type="entry name" value="HTH-type_Tx_Regulator"/>
</dbReference>
<protein>
    <submittedName>
        <fullName evidence="4">TetR/AcrR family transcriptional regulator</fullName>
    </submittedName>
</protein>
<reference evidence="4" key="1">
    <citation type="journal article" date="2022" name="Int. J. Syst. Evol. Microbiol.">
        <title>Apilactobacillus apisilvae sp. nov., Nicolia spurrieriana gen. nov. sp. nov., Bombilactobacillus folatiphilus sp. nov. and Bombilactobacillus thymidiniphilus sp. nov., four new lactic acid bacterial isolates from stingless bees Tetragonula carbonaria and Austroplebeia australis.</title>
        <authorList>
            <person name="Oliphant S.A."/>
            <person name="Watson-Haigh N.S."/>
            <person name="Sumby K.M."/>
            <person name="Gardner J."/>
            <person name="Groom S."/>
            <person name="Jiranek V."/>
        </authorList>
    </citation>
    <scope>NUCLEOTIDE SEQUENCE</scope>
    <source>
        <strain evidence="4">SGEP1_A5</strain>
    </source>
</reference>
<dbReference type="KEGG" id="lbe:MOO44_02825"/>
<dbReference type="Gene3D" id="1.10.357.10">
    <property type="entry name" value="Tetracycline Repressor, domain 2"/>
    <property type="match status" value="1"/>
</dbReference>
<sequence>MRVKHDLRIKKTQFAIKHAFWQLIMEQGISNVTTNQIIATAGINRTTFYNHYANQAELLSNVEDDLIAKINQQVSAFPSDTEKWNDYHQRVINAIYKNGAYIKALIDNKDSRFIQKATHQSRIFIREQNLLNQITIPENYVIEGLFGLASTIIYEWVKSDYRETPAEFFKIFEKMIRPILVSNQIITK</sequence>
<feature type="domain" description="HTH tetR-type" evidence="3">
    <location>
        <begin position="10"/>
        <end position="70"/>
    </location>
</feature>
<organism evidence="4 5">
    <name type="scientific">Nicoliella spurrieriana</name>
    <dbReference type="NCBI Taxonomy" id="2925830"/>
    <lineage>
        <taxon>Bacteria</taxon>
        <taxon>Bacillati</taxon>
        <taxon>Bacillota</taxon>
        <taxon>Bacilli</taxon>
        <taxon>Lactobacillales</taxon>
        <taxon>Lactobacillaceae</taxon>
        <taxon>Nicoliella</taxon>
    </lineage>
</organism>
<dbReference type="InterPro" id="IPR009057">
    <property type="entry name" value="Homeodomain-like_sf"/>
</dbReference>
<keyword evidence="1 2" id="KW-0238">DNA-binding</keyword>
<dbReference type="GO" id="GO:0003677">
    <property type="term" value="F:DNA binding"/>
    <property type="evidence" value="ECO:0007669"/>
    <property type="project" value="UniProtKB-UniRule"/>
</dbReference>
<accession>A0A976RSN6</accession>
<keyword evidence="5" id="KW-1185">Reference proteome</keyword>
<evidence type="ECO:0000313" key="4">
    <source>
        <dbReference type="EMBL" id="UQS87112.1"/>
    </source>
</evidence>